<dbReference type="PANTHER" id="PTHR43491:SF1">
    <property type="entry name" value="UDP-N-ACETYL-D-MANNOSAMINE DEHYDROGENASE"/>
    <property type="match status" value="1"/>
</dbReference>
<reference evidence="5 6" key="1">
    <citation type="submission" date="2021-07" db="EMBL/GenBank/DDBJ databases">
        <title>Whole genome sequencing of non-tuberculosis mycobacteria type-strains.</title>
        <authorList>
            <person name="Igarashi Y."/>
            <person name="Osugi A."/>
            <person name="Mitarai S."/>
        </authorList>
    </citation>
    <scope>NUCLEOTIDE SEQUENCE [LARGE SCALE GENOMIC DNA]</scope>
    <source>
        <strain evidence="5 6">JCM 16370</strain>
    </source>
</reference>
<dbReference type="InterPro" id="IPR014026">
    <property type="entry name" value="UDP-Glc/GDP-Man_DH_dimer"/>
</dbReference>
<dbReference type="EMBL" id="CP080333">
    <property type="protein sequence ID" value="QYL17542.1"/>
    <property type="molecule type" value="Genomic_DNA"/>
</dbReference>
<dbReference type="RefSeq" id="WP_071947843.1">
    <property type="nucleotide sequence ID" value="NZ_BAAAVX010000023.1"/>
</dbReference>
<sequence length="452" mass="48585">MPAPAFASPHAQALFERLSTRTARVGVIGLGYVGLPLAVEFGQAGFHVVGIDLDKHKCDAINAGTSYIADVPSSAVASLVEADRLRAVPGLDAADSLDTINICVPTPLRKTRDPDMTYVLSAAHLVKEYLRPGMLVVLESTTYPGTTEEIVRNILEETGLRAGFDFFLAYSPERVDPGNVKWNTKNVPKVVGGLTPDCSTLAAELYGASIDRVVQVSSPRAAEMAKLLENTFRAINIGLVNEMALMCDRIGIDVWEVIDAAATKPFGFMPFYPGPGLGGHCIPIDPFYLSWKVKEVGFEARFIELAGQVNAAMPRHVVDKVADALNEHGKSIKGANILVMGVAYKPNVDDVRESPALDVIALLVKKGAHVTYHDPFVPHVDAEHSSIGQQMDSMPYSREAVAAADCVVVTTDHQAFDYVELVKSARVIVDTRNAVKISAPNVFKLGAPNPGA</sequence>
<keyword evidence="6" id="KW-1185">Reference proteome</keyword>
<keyword evidence="2" id="KW-0520">NAD</keyword>
<comment type="similarity">
    <text evidence="3">Belongs to the UDP-glucose/GDP-mannose dehydrogenase family.</text>
</comment>
<gene>
    <name evidence="5" type="ORF">K0O64_02900</name>
</gene>
<accession>A0ABX8VIL4</accession>
<evidence type="ECO:0000256" key="3">
    <source>
        <dbReference type="PIRNR" id="PIRNR000124"/>
    </source>
</evidence>
<dbReference type="Proteomes" id="UP000825367">
    <property type="component" value="Chromosome"/>
</dbReference>
<dbReference type="Gene3D" id="3.40.50.720">
    <property type="entry name" value="NAD(P)-binding Rossmann-like Domain"/>
    <property type="match status" value="2"/>
</dbReference>
<feature type="domain" description="UDP-glucose/GDP-mannose dehydrogenase C-terminal" evidence="4">
    <location>
        <begin position="338"/>
        <end position="437"/>
    </location>
</feature>
<dbReference type="InterPro" id="IPR001732">
    <property type="entry name" value="UDP-Glc/GDP-Man_DH_N"/>
</dbReference>
<dbReference type="Pfam" id="PF03720">
    <property type="entry name" value="UDPG_MGDP_dh_C"/>
    <property type="match status" value="1"/>
</dbReference>
<dbReference type="InterPro" id="IPR008927">
    <property type="entry name" value="6-PGluconate_DH-like_C_sf"/>
</dbReference>
<dbReference type="InterPro" id="IPR028359">
    <property type="entry name" value="UDP_ManNAc/GlcNAc_DH"/>
</dbReference>
<dbReference type="InterPro" id="IPR036220">
    <property type="entry name" value="UDP-Glc/GDP-Man_DH_C_sf"/>
</dbReference>
<keyword evidence="1" id="KW-0560">Oxidoreductase</keyword>
<evidence type="ECO:0000259" key="4">
    <source>
        <dbReference type="SMART" id="SM00984"/>
    </source>
</evidence>
<name>A0ABX8VIL4_9MYCO</name>
<dbReference type="PIRSF" id="PIRSF500136">
    <property type="entry name" value="UDP_ManNAc_DH"/>
    <property type="match status" value="1"/>
</dbReference>
<dbReference type="SUPFAM" id="SSF51735">
    <property type="entry name" value="NAD(P)-binding Rossmann-fold domains"/>
    <property type="match status" value="1"/>
</dbReference>
<dbReference type="SMART" id="SM00984">
    <property type="entry name" value="UDPG_MGDP_dh_C"/>
    <property type="match status" value="1"/>
</dbReference>
<dbReference type="InterPro" id="IPR036291">
    <property type="entry name" value="NAD(P)-bd_dom_sf"/>
</dbReference>
<dbReference type="PIRSF" id="PIRSF000124">
    <property type="entry name" value="UDPglc_GDPman_dh"/>
    <property type="match status" value="1"/>
</dbReference>
<dbReference type="Pfam" id="PF03721">
    <property type="entry name" value="UDPG_MGDP_dh_N"/>
    <property type="match status" value="1"/>
</dbReference>
<protein>
    <submittedName>
        <fullName evidence="5">Nucleotide sugar dehydrogenase</fullName>
    </submittedName>
</protein>
<dbReference type="InterPro" id="IPR014027">
    <property type="entry name" value="UDP-Glc/GDP-Man_DH_C"/>
</dbReference>
<dbReference type="SUPFAM" id="SSF48179">
    <property type="entry name" value="6-phosphogluconate dehydrogenase C-terminal domain-like"/>
    <property type="match status" value="1"/>
</dbReference>
<evidence type="ECO:0000313" key="6">
    <source>
        <dbReference type="Proteomes" id="UP000825367"/>
    </source>
</evidence>
<dbReference type="PANTHER" id="PTHR43491">
    <property type="entry name" value="UDP-N-ACETYL-D-MANNOSAMINE DEHYDROGENASE"/>
    <property type="match status" value="1"/>
</dbReference>
<proteinExistence type="inferred from homology"/>
<evidence type="ECO:0000256" key="2">
    <source>
        <dbReference type="ARBA" id="ARBA00023027"/>
    </source>
</evidence>
<organism evidence="5 6">
    <name type="scientific">Mycolicibacterium pallens</name>
    <dbReference type="NCBI Taxonomy" id="370524"/>
    <lineage>
        <taxon>Bacteria</taxon>
        <taxon>Bacillati</taxon>
        <taxon>Actinomycetota</taxon>
        <taxon>Actinomycetes</taxon>
        <taxon>Mycobacteriales</taxon>
        <taxon>Mycobacteriaceae</taxon>
        <taxon>Mycolicibacterium</taxon>
    </lineage>
</organism>
<evidence type="ECO:0000256" key="1">
    <source>
        <dbReference type="ARBA" id="ARBA00023002"/>
    </source>
</evidence>
<dbReference type="SUPFAM" id="SSF52413">
    <property type="entry name" value="UDP-glucose/GDP-mannose dehydrogenase C-terminal domain"/>
    <property type="match status" value="1"/>
</dbReference>
<dbReference type="Pfam" id="PF00984">
    <property type="entry name" value="UDPG_MGDP_dh"/>
    <property type="match status" value="1"/>
</dbReference>
<dbReference type="NCBIfam" id="TIGR03026">
    <property type="entry name" value="NDP-sugDHase"/>
    <property type="match status" value="1"/>
</dbReference>
<dbReference type="InterPro" id="IPR017476">
    <property type="entry name" value="UDP-Glc/GDP-Man"/>
</dbReference>
<evidence type="ECO:0000313" key="5">
    <source>
        <dbReference type="EMBL" id="QYL17542.1"/>
    </source>
</evidence>